<dbReference type="SMART" id="SM01282">
    <property type="entry name" value="DBB"/>
    <property type="match status" value="1"/>
</dbReference>
<evidence type="ECO:0000256" key="5">
    <source>
        <dbReference type="ARBA" id="ARBA00022699"/>
    </source>
</evidence>
<dbReference type="GO" id="GO:0006887">
    <property type="term" value="P:exocytosis"/>
    <property type="evidence" value="ECO:0007669"/>
    <property type="project" value="UniProtKB-KW"/>
</dbReference>
<keyword evidence="6" id="KW-0638">Presynaptic neurotoxin</keyword>
<keyword evidence="6" id="KW-0800">Toxin</keyword>
<dbReference type="AlphaFoldDB" id="A0A9E9GGC1"/>
<evidence type="ECO:0000256" key="6">
    <source>
        <dbReference type="ARBA" id="ARBA00023028"/>
    </source>
</evidence>
<evidence type="ECO:0000256" key="3">
    <source>
        <dbReference type="ARBA" id="ARBA00022537"/>
    </source>
</evidence>
<feature type="compositionally biased region" description="Low complexity" evidence="8">
    <location>
        <begin position="586"/>
        <end position="613"/>
    </location>
</feature>
<keyword evidence="4" id="KW-0597">Phosphoprotein</keyword>
<feature type="domain" description="DBB" evidence="9">
    <location>
        <begin position="154"/>
        <end position="288"/>
    </location>
</feature>
<keyword evidence="7" id="KW-0472">Membrane</keyword>
<evidence type="ECO:0000256" key="1">
    <source>
        <dbReference type="ARBA" id="ARBA00004175"/>
    </source>
</evidence>
<accession>A0A9E9GGC1</accession>
<gene>
    <name evidence="10" type="primary">PI3K2</name>
</gene>
<dbReference type="InterPro" id="IPR017893">
    <property type="entry name" value="DBB_domain"/>
</dbReference>
<feature type="compositionally biased region" description="Basic and acidic residues" evidence="8">
    <location>
        <begin position="614"/>
        <end position="626"/>
    </location>
</feature>
<dbReference type="GO" id="GO:0044218">
    <property type="term" value="C:other organism cell membrane"/>
    <property type="evidence" value="ECO:0007669"/>
    <property type="project" value="UniProtKB-KW"/>
</dbReference>
<feature type="region of interest" description="Disordered" evidence="8">
    <location>
        <begin position="550"/>
        <end position="626"/>
    </location>
</feature>
<dbReference type="Pfam" id="PF18567">
    <property type="entry name" value="TIR_3"/>
    <property type="match status" value="1"/>
</dbReference>
<dbReference type="InterPro" id="IPR035897">
    <property type="entry name" value="Toll_tir_struct_dom_sf"/>
</dbReference>
<evidence type="ECO:0000313" key="10">
    <source>
        <dbReference type="EMBL" id="WAS30613.1"/>
    </source>
</evidence>
<dbReference type="InterPro" id="IPR036770">
    <property type="entry name" value="Ankyrin_rpt-contain_sf"/>
</dbReference>
<dbReference type="Pfam" id="PF14545">
    <property type="entry name" value="DBB"/>
    <property type="match status" value="1"/>
</dbReference>
<dbReference type="PROSITE" id="PS51376">
    <property type="entry name" value="DBB"/>
    <property type="match status" value="1"/>
</dbReference>
<dbReference type="InterPro" id="IPR052446">
    <property type="entry name" value="B-cell_PI3K-Signaling_Adptrs"/>
</dbReference>
<reference evidence="10" key="1">
    <citation type="submission" date="2022-02" db="EMBL/GenBank/DDBJ databases">
        <authorList>
            <person name="Zhao Y."/>
            <person name="Li W."/>
        </authorList>
    </citation>
    <scope>NUCLEOTIDE SEQUENCE</scope>
</reference>
<feature type="region of interest" description="Disordered" evidence="8">
    <location>
        <begin position="923"/>
        <end position="949"/>
    </location>
</feature>
<sequence>MAPPDVTFIFAEDVVEWDAYLSRQFEGTGTVIQHEQVEKMTFPITYSRSPAFSDARVVLVILSPALVSFLDNRASDSFQFTKLLKPSKTIAMLCGVTPSGLSNVKDVLIAYDDWRHLEAKDKDINMVRNVIELIQEMLAQSKENEKLNKPKFKLVPRKVQEGNGKVYVLLTKPLDNNAQLRVTVEANDAREVPVKWRNPYTLVFVIPDEMMQAQNIVNVHVWCGEDLLGVSPIKCVSKMGEPFSLLTSVTSPYEFLCNTLGMAALHDVDTHLTSAFRESLPKSGFDLLHKDIKQDKMKKKKEEYPTLLHFAARYGLCQLVKELLQCPSACLATALKNVRGLTPVQLANHAGHNEVVAAIDEFLKSSSFQRKHSIETVMLVPTITETENNKCSNPSDYYDIPAHPVPVLHLPANKTVITDVFEKENEYLKMKGSHKENIQPSSVFLDTNDKFDISDDVFRTHSAADKSKLTLLESQAKLIDIMEAYKKGASLTEVERMHNEWKVLYQVSDLEAKSTLDGLRNLYAKAQKAKLNKKHSSSFSELRQFLNNRLRRKESIGSKGTSSRKNSKDLSTEKLCSEPDNVRPVSTLSVLSNTSSSSGSSFDRLSTASAGSDSGHHSDFGDDRNNKLKEKFDSRYNLHKRALNSSCNTTNLQKNIQCLTLSSKPPAPPPRPVKPVSRYGSLEDCKFSDIPQYAVSKKMIPPSFEEAFKIVDYIQPDSKSATLNGDFRVRKSSVSGPDFLFEDPNSNYDCPPPPRPSCSAIKSPIKNSSFPLPINDPKTDYDLVPPPLPISSPPRKLEIPISIFDQDQSYDIPNSAAINQAFQRSDSISSNYDFPKTTLMDNTNTQAACTCQIASNKNNLSSVKSCCVGNKLSSLKRVNNLPSVPNSDVIFNIEKEKDVKNISEKRSSRNQYYNVCLRSPKEAEISQRDSIPEEMAPPPPIFENESPEEHYKIVGTPIPVSPLSKVS</sequence>
<keyword evidence="3" id="KW-1052">Target cell membrane</keyword>
<keyword evidence="2" id="KW-0268">Exocytosis</keyword>
<dbReference type="Gene3D" id="1.25.40.20">
    <property type="entry name" value="Ankyrin repeat-containing domain"/>
    <property type="match status" value="1"/>
</dbReference>
<evidence type="ECO:0000256" key="8">
    <source>
        <dbReference type="SAM" id="MobiDB-lite"/>
    </source>
</evidence>
<dbReference type="GO" id="GO:0044231">
    <property type="term" value="C:host cell presynaptic membrane"/>
    <property type="evidence" value="ECO:0007669"/>
    <property type="project" value="UniProtKB-KW"/>
</dbReference>
<dbReference type="GO" id="GO:0005104">
    <property type="term" value="F:fibroblast growth factor receptor binding"/>
    <property type="evidence" value="ECO:0007669"/>
    <property type="project" value="TreeGrafter"/>
</dbReference>
<comment type="subcellular location">
    <subcellularLocation>
        <location evidence="1">Target cell membrane</location>
    </subcellularLocation>
</comment>
<evidence type="ECO:0000256" key="4">
    <source>
        <dbReference type="ARBA" id="ARBA00022553"/>
    </source>
</evidence>
<keyword evidence="5" id="KW-0528">Neurotoxin</keyword>
<dbReference type="SUPFAM" id="SSF48403">
    <property type="entry name" value="Ankyrin repeat"/>
    <property type="match status" value="1"/>
</dbReference>
<dbReference type="PANTHER" id="PTHR16267:SF11">
    <property type="entry name" value="STUMPS, ISOFORM E"/>
    <property type="match status" value="1"/>
</dbReference>
<proteinExistence type="evidence at transcript level"/>
<evidence type="ECO:0000259" key="9">
    <source>
        <dbReference type="PROSITE" id="PS51376"/>
    </source>
</evidence>
<dbReference type="Gene3D" id="3.40.50.10140">
    <property type="entry name" value="Toll/interleukin-1 receptor homology (TIR) domain"/>
    <property type="match status" value="1"/>
</dbReference>
<evidence type="ECO:0000256" key="7">
    <source>
        <dbReference type="ARBA" id="ARBA00023298"/>
    </source>
</evidence>
<dbReference type="PANTHER" id="PTHR16267">
    <property type="entry name" value="BANK1/PIK3AP1 FAMILY MEMBER"/>
    <property type="match status" value="1"/>
</dbReference>
<dbReference type="GO" id="GO:0005829">
    <property type="term" value="C:cytosol"/>
    <property type="evidence" value="ECO:0007669"/>
    <property type="project" value="TreeGrafter"/>
</dbReference>
<evidence type="ECO:0000256" key="2">
    <source>
        <dbReference type="ARBA" id="ARBA00022483"/>
    </source>
</evidence>
<keyword evidence="7" id="KW-1053">Target membrane</keyword>
<feature type="compositionally biased region" description="Basic and acidic residues" evidence="8">
    <location>
        <begin position="566"/>
        <end position="581"/>
    </location>
</feature>
<dbReference type="GO" id="GO:0005068">
    <property type="term" value="F:transmembrane receptor protein tyrosine kinase adaptor activity"/>
    <property type="evidence" value="ECO:0007669"/>
    <property type="project" value="TreeGrafter"/>
</dbReference>
<name>A0A9E9GGC1_9ARAC</name>
<organism evidence="10">
    <name type="scientific">Pardosa pseudoannulata</name>
    <dbReference type="NCBI Taxonomy" id="330961"/>
    <lineage>
        <taxon>Eukaryota</taxon>
        <taxon>Metazoa</taxon>
        <taxon>Ecdysozoa</taxon>
        <taxon>Arthropoda</taxon>
        <taxon>Chelicerata</taxon>
        <taxon>Arachnida</taxon>
        <taxon>Araneae</taxon>
        <taxon>Araneomorphae</taxon>
        <taxon>Entelegynae</taxon>
        <taxon>Lycosoidea</taxon>
        <taxon>Lycosidae</taxon>
        <taxon>Pardosa</taxon>
    </lineage>
</organism>
<dbReference type="EMBL" id="OM858689">
    <property type="protein sequence ID" value="WAS30613.1"/>
    <property type="molecule type" value="mRNA"/>
</dbReference>
<protein>
    <submittedName>
        <fullName evidence="10">Phosphatidylinositol-3-kinases 2</fullName>
    </submittedName>
</protein>
<dbReference type="InterPro" id="IPR041340">
    <property type="entry name" value="PIK3AP1_TIR"/>
</dbReference>